<dbReference type="AlphaFoldDB" id="G2Y1E2"/>
<dbReference type="Proteomes" id="UP000008177">
    <property type="component" value="Unplaced contigs"/>
</dbReference>
<proteinExistence type="predicted"/>
<protein>
    <submittedName>
        <fullName evidence="1">Uncharacterized protein</fullName>
    </submittedName>
</protein>
<gene>
    <name evidence="1" type="ORF">BofuT4_uP040930.1</name>
</gene>
<accession>G2Y1E2</accession>
<sequence>MTDELPIYAVSTYLHLPRPASCSRAVTKQSHPSFLATLLVPRYNRKKGVQPLGFRPEYTMDRKRQSVKIPLAHDQV</sequence>
<dbReference type="EMBL" id="FQ790282">
    <property type="protein sequence ID" value="CCD46482.1"/>
    <property type="molecule type" value="Genomic_DNA"/>
</dbReference>
<evidence type="ECO:0000313" key="1">
    <source>
        <dbReference type="EMBL" id="CCD46482.1"/>
    </source>
</evidence>
<reference evidence="2" key="1">
    <citation type="journal article" date="2011" name="PLoS Genet.">
        <title>Genomic analysis of the necrotrophic fungal pathogens Sclerotinia sclerotiorum and Botrytis cinerea.</title>
        <authorList>
            <person name="Amselem J."/>
            <person name="Cuomo C.A."/>
            <person name="van Kan J.A."/>
            <person name="Viaud M."/>
            <person name="Benito E.P."/>
            <person name="Couloux A."/>
            <person name="Coutinho P.M."/>
            <person name="de Vries R.P."/>
            <person name="Dyer P.S."/>
            <person name="Fillinger S."/>
            <person name="Fournier E."/>
            <person name="Gout L."/>
            <person name="Hahn M."/>
            <person name="Kohn L."/>
            <person name="Lapalu N."/>
            <person name="Plummer K.M."/>
            <person name="Pradier J.M."/>
            <person name="Quevillon E."/>
            <person name="Sharon A."/>
            <person name="Simon A."/>
            <person name="ten Have A."/>
            <person name="Tudzynski B."/>
            <person name="Tudzynski P."/>
            <person name="Wincker P."/>
            <person name="Andrew M."/>
            <person name="Anthouard V."/>
            <person name="Beever R.E."/>
            <person name="Beffa R."/>
            <person name="Benoit I."/>
            <person name="Bouzid O."/>
            <person name="Brault B."/>
            <person name="Chen Z."/>
            <person name="Choquer M."/>
            <person name="Collemare J."/>
            <person name="Cotton P."/>
            <person name="Danchin E.G."/>
            <person name="Da Silva C."/>
            <person name="Gautier A."/>
            <person name="Giraud C."/>
            <person name="Giraud T."/>
            <person name="Gonzalez C."/>
            <person name="Grossetete S."/>
            <person name="Guldener U."/>
            <person name="Henrissat B."/>
            <person name="Howlett B.J."/>
            <person name="Kodira C."/>
            <person name="Kretschmer M."/>
            <person name="Lappartient A."/>
            <person name="Leroch M."/>
            <person name="Levis C."/>
            <person name="Mauceli E."/>
            <person name="Neuveglise C."/>
            <person name="Oeser B."/>
            <person name="Pearson M."/>
            <person name="Poulain J."/>
            <person name="Poussereau N."/>
            <person name="Quesneville H."/>
            <person name="Rascle C."/>
            <person name="Schumacher J."/>
            <person name="Segurens B."/>
            <person name="Sexton A."/>
            <person name="Silva E."/>
            <person name="Sirven C."/>
            <person name="Soanes D.M."/>
            <person name="Talbot N.J."/>
            <person name="Templeton M."/>
            <person name="Yandava C."/>
            <person name="Yarden O."/>
            <person name="Zeng Q."/>
            <person name="Rollins J.A."/>
            <person name="Lebrun M.H."/>
            <person name="Dickman M."/>
        </authorList>
    </citation>
    <scope>NUCLEOTIDE SEQUENCE [LARGE SCALE GENOMIC DNA]</scope>
    <source>
        <strain evidence="2">T4</strain>
    </source>
</reference>
<organism evidence="1 2">
    <name type="scientific">Botryotinia fuckeliana (strain T4)</name>
    <name type="common">Noble rot fungus</name>
    <name type="synonym">Botrytis cinerea</name>
    <dbReference type="NCBI Taxonomy" id="999810"/>
    <lineage>
        <taxon>Eukaryota</taxon>
        <taxon>Fungi</taxon>
        <taxon>Dikarya</taxon>
        <taxon>Ascomycota</taxon>
        <taxon>Pezizomycotina</taxon>
        <taxon>Leotiomycetes</taxon>
        <taxon>Helotiales</taxon>
        <taxon>Sclerotiniaceae</taxon>
        <taxon>Botrytis</taxon>
    </lineage>
</organism>
<evidence type="ECO:0000313" key="2">
    <source>
        <dbReference type="Proteomes" id="UP000008177"/>
    </source>
</evidence>
<name>G2Y1E2_BOTF4</name>
<dbReference type="HOGENOM" id="CLU_2654198_0_0_1"/>
<dbReference type="InParanoid" id="G2Y1E2"/>